<evidence type="ECO:0000259" key="1">
    <source>
        <dbReference type="Pfam" id="PF00534"/>
    </source>
</evidence>
<dbReference type="GO" id="GO:0016758">
    <property type="term" value="F:hexosyltransferase activity"/>
    <property type="evidence" value="ECO:0007669"/>
    <property type="project" value="TreeGrafter"/>
</dbReference>
<dbReference type="InterPro" id="IPR001296">
    <property type="entry name" value="Glyco_trans_1"/>
</dbReference>
<reference evidence="3 4" key="1">
    <citation type="submission" date="2020-02" db="EMBL/GenBank/DDBJ databases">
        <title>Draft genome sequence of Lactococcus sp. Hs20B0-1.</title>
        <authorList>
            <person name="Noda S."/>
            <person name="Yuki M."/>
            <person name="Ohkuma M."/>
        </authorList>
    </citation>
    <scope>NUCLEOTIDE SEQUENCE [LARGE SCALE GENOMIC DNA]</scope>
    <source>
        <strain evidence="3 4">Hs20B0-1</strain>
    </source>
</reference>
<dbReference type="AlphaFoldDB" id="A0A6A0B914"/>
<dbReference type="PANTHER" id="PTHR45947">
    <property type="entry name" value="SULFOQUINOVOSYL TRANSFERASE SQD2"/>
    <property type="match status" value="1"/>
</dbReference>
<dbReference type="CDD" id="cd03817">
    <property type="entry name" value="GT4_UGDG-like"/>
    <property type="match status" value="1"/>
</dbReference>
<dbReference type="EMBL" id="BLLH01000012">
    <property type="protein sequence ID" value="GFH41326.1"/>
    <property type="molecule type" value="Genomic_DNA"/>
</dbReference>
<feature type="domain" description="Glycosyltransferase subfamily 4-like N-terminal" evidence="2">
    <location>
        <begin position="19"/>
        <end position="188"/>
    </location>
</feature>
<organism evidence="3 4">
    <name type="scientific">Pseudolactococcus insecticola</name>
    <dbReference type="NCBI Taxonomy" id="2709158"/>
    <lineage>
        <taxon>Bacteria</taxon>
        <taxon>Bacillati</taxon>
        <taxon>Bacillota</taxon>
        <taxon>Bacilli</taxon>
        <taxon>Lactobacillales</taxon>
        <taxon>Streptococcaceae</taxon>
        <taxon>Pseudolactococcus</taxon>
    </lineage>
</organism>
<dbReference type="Pfam" id="PF00534">
    <property type="entry name" value="Glycos_transf_1"/>
    <property type="match status" value="1"/>
</dbReference>
<feature type="domain" description="Glycosyl transferase family 1" evidence="1">
    <location>
        <begin position="201"/>
        <end position="359"/>
    </location>
</feature>
<gene>
    <name evidence="3" type="primary">ywaG</name>
    <name evidence="3" type="ORF">Hs20B_17240</name>
</gene>
<dbReference type="SUPFAM" id="SSF53756">
    <property type="entry name" value="UDP-Glycosyltransferase/glycogen phosphorylase"/>
    <property type="match status" value="1"/>
</dbReference>
<evidence type="ECO:0000313" key="4">
    <source>
        <dbReference type="Proteomes" id="UP000475928"/>
    </source>
</evidence>
<dbReference type="Gene3D" id="3.40.50.2000">
    <property type="entry name" value="Glycogen Phosphorylase B"/>
    <property type="match status" value="2"/>
</dbReference>
<dbReference type="RefSeq" id="WP_172357705.1">
    <property type="nucleotide sequence ID" value="NZ_BLLH01000012.1"/>
</dbReference>
<accession>A0A6A0B914</accession>
<dbReference type="InterPro" id="IPR050194">
    <property type="entry name" value="Glycosyltransferase_grp1"/>
</dbReference>
<evidence type="ECO:0000259" key="2">
    <source>
        <dbReference type="Pfam" id="PF13439"/>
    </source>
</evidence>
<keyword evidence="3" id="KW-0808">Transferase</keyword>
<dbReference type="Pfam" id="PF13439">
    <property type="entry name" value="Glyco_transf_4"/>
    <property type="match status" value="1"/>
</dbReference>
<dbReference type="Proteomes" id="UP000475928">
    <property type="component" value="Unassembled WGS sequence"/>
</dbReference>
<proteinExistence type="predicted"/>
<protein>
    <submittedName>
        <fullName evidence="3">1,2-diacylglycerol 3-glucosyltransferase</fullName>
    </submittedName>
</protein>
<keyword evidence="4" id="KW-1185">Reference proteome</keyword>
<name>A0A6A0B914_9LACT</name>
<comment type="caution">
    <text evidence="3">The sequence shown here is derived from an EMBL/GenBank/DDBJ whole genome shotgun (WGS) entry which is preliminary data.</text>
</comment>
<dbReference type="PANTHER" id="PTHR45947:SF3">
    <property type="entry name" value="SULFOQUINOVOSYL TRANSFERASE SQD2"/>
    <property type="match status" value="1"/>
</dbReference>
<sequence length="446" mass="49617">MTTEKLNIGLFTDSYLPQVSGVATSIETLSDELTKMGHSVFIFTTADPKADVTKDAENVIRLSSIPLISLAERRIVMKGVVAAYRVAQAYDLDIIHTQTEFGLGILGKLVARQLKIPVIHTLHTKYEDYVHYIAKGKILRPGMVKYVIKSYLHGVDGIIVPSQIVLDIVNNYGVDLEKRVIATGIELDKFQRPEITPSDTADIRADLGITSDEIMLLSLSRIAEEKNIQAIIKSLVKVRTQIPVKLVIVGRGPYLDDLKKLVKKLDLADIVTFTGLVENNLTAYYYKAADYFISASTSETQGLTYIEALASGTPVLATNNAYLQTLVTAPTFGYLFDNDDEIADVILKAAKSTDNYDKAAYDTKLYEISAEYFAKQVYEFYLDKIISNTQELETIGESVPRRTARIVRQAPAKTVKTVVRTPKKLALIAKKTVKHAKILRKYGKIK</sequence>
<evidence type="ECO:0000313" key="3">
    <source>
        <dbReference type="EMBL" id="GFH41326.1"/>
    </source>
</evidence>
<dbReference type="FunFam" id="3.40.50.2000:FF:000136">
    <property type="entry name" value="Glycosyl transferase, group 1"/>
    <property type="match status" value="1"/>
</dbReference>
<dbReference type="InterPro" id="IPR028098">
    <property type="entry name" value="Glyco_trans_4-like_N"/>
</dbReference>